<name>X1TJ79_9ZZZZ</name>
<dbReference type="InterPro" id="IPR033756">
    <property type="entry name" value="YlxH/NBP35"/>
</dbReference>
<comment type="caution">
    <text evidence="3">The sequence shown here is derived from an EMBL/GenBank/DDBJ whole genome shotgun (WGS) entry which is preliminary data.</text>
</comment>
<dbReference type="AlphaFoldDB" id="X1TJ79"/>
<dbReference type="GO" id="GO:0005524">
    <property type="term" value="F:ATP binding"/>
    <property type="evidence" value="ECO:0007669"/>
    <property type="project" value="UniProtKB-KW"/>
</dbReference>
<organism evidence="3">
    <name type="scientific">marine sediment metagenome</name>
    <dbReference type="NCBI Taxonomy" id="412755"/>
    <lineage>
        <taxon>unclassified sequences</taxon>
        <taxon>metagenomes</taxon>
        <taxon>ecological metagenomes</taxon>
    </lineage>
</organism>
<dbReference type="Gene3D" id="3.40.50.300">
    <property type="entry name" value="P-loop containing nucleotide triphosphate hydrolases"/>
    <property type="match status" value="1"/>
</dbReference>
<evidence type="ECO:0000256" key="2">
    <source>
        <dbReference type="ARBA" id="ARBA00022840"/>
    </source>
</evidence>
<dbReference type="PANTHER" id="PTHR42961:SF2">
    <property type="entry name" value="IRON-SULFUR PROTEIN NUBPL"/>
    <property type="match status" value="1"/>
</dbReference>
<accession>X1TJ79</accession>
<dbReference type="EMBL" id="BARW01006286">
    <property type="protein sequence ID" value="GAI87625.1"/>
    <property type="molecule type" value="Genomic_DNA"/>
</dbReference>
<dbReference type="SUPFAM" id="SSF52540">
    <property type="entry name" value="P-loop containing nucleoside triphosphate hydrolases"/>
    <property type="match status" value="1"/>
</dbReference>
<evidence type="ECO:0008006" key="4">
    <source>
        <dbReference type="Google" id="ProtNLM"/>
    </source>
</evidence>
<evidence type="ECO:0000256" key="1">
    <source>
        <dbReference type="ARBA" id="ARBA00022741"/>
    </source>
</evidence>
<dbReference type="PANTHER" id="PTHR42961">
    <property type="entry name" value="IRON-SULFUR PROTEIN NUBPL"/>
    <property type="match status" value="1"/>
</dbReference>
<reference evidence="3" key="1">
    <citation type="journal article" date="2014" name="Front. Microbiol.">
        <title>High frequency of phylogenetically diverse reductive dehalogenase-homologous genes in deep subseafloor sedimentary metagenomes.</title>
        <authorList>
            <person name="Kawai M."/>
            <person name="Futagami T."/>
            <person name="Toyoda A."/>
            <person name="Takaki Y."/>
            <person name="Nishi S."/>
            <person name="Hori S."/>
            <person name="Arai W."/>
            <person name="Tsubouchi T."/>
            <person name="Morono Y."/>
            <person name="Uchiyama I."/>
            <person name="Ito T."/>
            <person name="Fujiyama A."/>
            <person name="Inagaki F."/>
            <person name="Takami H."/>
        </authorList>
    </citation>
    <scope>NUCLEOTIDE SEQUENCE</scope>
    <source>
        <strain evidence="3">Expedition CK06-06</strain>
    </source>
</reference>
<sequence>MREMKKVAIVSLKGGVGKSSVVAGLGLALVDRSYKVGFLDIDVTGSNIHSALGLSEPPKWGLDSVNEKVVVPEVNGYWLLSISSYTGEEYAVLWENSHHAELTEARDKAVMLIKMLDCMLSEPERIEQVVSQGFCYYIDQLNVISRIIDNVLASSKWRFVTELLSAEIITWPQPLDFQIADLPPSTSNEMFSFFDQVKDLFGVVIVSQPTKISTIGLIRTIDLLRVKQIPIIGLVANQDGFLNRLGEIEYQFLSPRVDLKQVAKEAGIPFLVSIPQSGDRKKLQPYFSELAERVIISKPTILKDVTLAKKLKRKVIKGIARRI</sequence>
<dbReference type="Pfam" id="PF10609">
    <property type="entry name" value="ParA"/>
    <property type="match status" value="2"/>
</dbReference>
<dbReference type="GO" id="GO:0051539">
    <property type="term" value="F:4 iron, 4 sulfur cluster binding"/>
    <property type="evidence" value="ECO:0007669"/>
    <property type="project" value="TreeGrafter"/>
</dbReference>
<dbReference type="GO" id="GO:0016226">
    <property type="term" value="P:iron-sulfur cluster assembly"/>
    <property type="evidence" value="ECO:0007669"/>
    <property type="project" value="InterPro"/>
</dbReference>
<protein>
    <recommendedName>
        <fullName evidence="4">CobQ/CobB/MinD/ParA nucleotide binding domain-containing protein</fullName>
    </recommendedName>
</protein>
<proteinExistence type="predicted"/>
<dbReference type="InterPro" id="IPR027417">
    <property type="entry name" value="P-loop_NTPase"/>
</dbReference>
<gene>
    <name evidence="3" type="ORF">S12H4_13204</name>
</gene>
<keyword evidence="1" id="KW-0547">Nucleotide-binding</keyword>
<dbReference type="InterPro" id="IPR044304">
    <property type="entry name" value="NUBPL-like"/>
</dbReference>
<evidence type="ECO:0000313" key="3">
    <source>
        <dbReference type="EMBL" id="GAI87625.1"/>
    </source>
</evidence>
<keyword evidence="2" id="KW-0067">ATP-binding</keyword>